<dbReference type="PANTHER" id="PTHR43943:SF17">
    <property type="entry name" value="3-PHENYLPROPIONATE-DIHYDRODIOL_CINNAMIC ACID-DIHYDRODIOL DEHYDROGENASE"/>
    <property type="match status" value="1"/>
</dbReference>
<keyword evidence="3" id="KW-0472">Membrane</keyword>
<accession>A0A1H8QVU5</accession>
<dbReference type="CDD" id="cd05233">
    <property type="entry name" value="SDR_c"/>
    <property type="match status" value="1"/>
</dbReference>
<dbReference type="PANTHER" id="PTHR43943">
    <property type="entry name" value="DEHYDROGENASE/REDUCTASE (SDR FAMILY) MEMBER 4"/>
    <property type="match status" value="1"/>
</dbReference>
<dbReference type="RefSeq" id="WP_091640132.1">
    <property type="nucleotide sequence ID" value="NZ_FOEG01000001.1"/>
</dbReference>
<evidence type="ECO:0000256" key="3">
    <source>
        <dbReference type="SAM" id="Phobius"/>
    </source>
</evidence>
<dbReference type="GO" id="GO:0016491">
    <property type="term" value="F:oxidoreductase activity"/>
    <property type="evidence" value="ECO:0007669"/>
    <property type="project" value="UniProtKB-KW"/>
</dbReference>
<gene>
    <name evidence="4" type="ORF">SAMN04488052_101826</name>
</gene>
<proteinExistence type="inferred from homology"/>
<dbReference type="InterPro" id="IPR002347">
    <property type="entry name" value="SDR_fam"/>
</dbReference>
<keyword evidence="3" id="KW-0812">Transmembrane</keyword>
<dbReference type="STRING" id="406100.SAMN04488052_101826"/>
<sequence>MDLGLDGARALVTGSTAGIGAAIAETLAREGCHVAVCSRSQDKVDQMLERLEPLPGKAIGRALDVSDHAAFSGWVGDVTDAFGGLDIFVPNVSAMTADWQAMVDTDILGTVSEVDTVLPHLLESDRAAVVYISSIAGLVGAPPLAAYGAIKAAMSHYMKSLSMKLVKKGVRVNAVAPGDILFPGGIWDRVQQGDPEQFARVLKRNPMGRLGTPQEIANTVAFLASPAASFITGSQVVVDGGNTQHVQG</sequence>
<evidence type="ECO:0000313" key="4">
    <source>
        <dbReference type="EMBL" id="SEO58399.1"/>
    </source>
</evidence>
<dbReference type="PRINTS" id="PR00081">
    <property type="entry name" value="GDHRDH"/>
</dbReference>
<dbReference type="SUPFAM" id="SSF51735">
    <property type="entry name" value="NAD(P)-binding Rossmann-fold domains"/>
    <property type="match status" value="1"/>
</dbReference>
<dbReference type="InterPro" id="IPR036291">
    <property type="entry name" value="NAD(P)-bd_dom_sf"/>
</dbReference>
<dbReference type="Proteomes" id="UP000199657">
    <property type="component" value="Unassembled WGS sequence"/>
</dbReference>
<protein>
    <submittedName>
        <fullName evidence="4">NAD(P)-dependent dehydrogenase, short-chain alcohol dehydrogenase family</fullName>
    </submittedName>
</protein>
<keyword evidence="2" id="KW-0560">Oxidoreductase</keyword>
<dbReference type="AlphaFoldDB" id="A0A1H8QVU5"/>
<evidence type="ECO:0000313" key="5">
    <source>
        <dbReference type="Proteomes" id="UP000199657"/>
    </source>
</evidence>
<organism evidence="4 5">
    <name type="scientific">Aquisalimonas asiatica</name>
    <dbReference type="NCBI Taxonomy" id="406100"/>
    <lineage>
        <taxon>Bacteria</taxon>
        <taxon>Pseudomonadati</taxon>
        <taxon>Pseudomonadota</taxon>
        <taxon>Gammaproteobacteria</taxon>
        <taxon>Chromatiales</taxon>
        <taxon>Ectothiorhodospiraceae</taxon>
        <taxon>Aquisalimonas</taxon>
    </lineage>
</organism>
<dbReference type="FunFam" id="3.40.50.720:FF:000084">
    <property type="entry name" value="Short-chain dehydrogenase reductase"/>
    <property type="match status" value="1"/>
</dbReference>
<dbReference type="Gene3D" id="3.40.50.720">
    <property type="entry name" value="NAD(P)-binding Rossmann-like Domain"/>
    <property type="match status" value="1"/>
</dbReference>
<evidence type="ECO:0000256" key="2">
    <source>
        <dbReference type="ARBA" id="ARBA00023002"/>
    </source>
</evidence>
<name>A0A1H8QVU5_9GAMM</name>
<reference evidence="4 5" key="1">
    <citation type="submission" date="2016-10" db="EMBL/GenBank/DDBJ databases">
        <authorList>
            <person name="de Groot N.N."/>
        </authorList>
    </citation>
    <scope>NUCLEOTIDE SEQUENCE [LARGE SCALE GENOMIC DNA]</scope>
    <source>
        <strain evidence="4 5">CGMCC 1.6291</strain>
    </source>
</reference>
<evidence type="ECO:0000256" key="1">
    <source>
        <dbReference type="ARBA" id="ARBA00006484"/>
    </source>
</evidence>
<dbReference type="OrthoDB" id="9804774at2"/>
<keyword evidence="5" id="KW-1185">Reference proteome</keyword>
<dbReference type="EMBL" id="FOEG01000001">
    <property type="protein sequence ID" value="SEO58399.1"/>
    <property type="molecule type" value="Genomic_DNA"/>
</dbReference>
<keyword evidence="3" id="KW-1133">Transmembrane helix</keyword>
<feature type="transmembrane region" description="Helical" evidence="3">
    <location>
        <begin position="128"/>
        <end position="150"/>
    </location>
</feature>
<comment type="similarity">
    <text evidence="1">Belongs to the short-chain dehydrogenases/reductases (SDR) family.</text>
</comment>
<dbReference type="Pfam" id="PF13561">
    <property type="entry name" value="adh_short_C2"/>
    <property type="match status" value="1"/>
</dbReference>